<sequence length="210" mass="22911">MAERPPPNMRPPTNRGVQPRSNLSHQRHHHSSSNGSNHHSNSNNNTGAGVGAAATATAAPLPPPPTATTTTITTNSGVRRNLFQSQLTRRPTPTSTGSAETLRLGDNNVDVLSDTSEIVVRDKNGDFEIGDPPTPPLEDPEDGGLDEAQENEQERRRLADAVKHHQINLSRMPAQPEEVMEILRASMRAQVASLAEDNWMYEAEEQSHLQ</sequence>
<accession>A0A136J7H3</accession>
<feature type="region of interest" description="Disordered" evidence="1">
    <location>
        <begin position="1"/>
        <end position="105"/>
    </location>
</feature>
<reference evidence="3" key="1">
    <citation type="submission" date="2016-02" db="EMBL/GenBank/DDBJ databases">
        <title>Draft genome sequence of Microdochium bolleyi, a fungal endophyte of beachgrass.</title>
        <authorList>
            <consortium name="DOE Joint Genome Institute"/>
            <person name="David A.S."/>
            <person name="May G."/>
            <person name="Haridas S."/>
            <person name="Lim J."/>
            <person name="Wang M."/>
            <person name="Labutti K."/>
            <person name="Lipzen A."/>
            <person name="Barry K."/>
            <person name="Grigoriev I.V."/>
        </authorList>
    </citation>
    <scope>NUCLEOTIDE SEQUENCE [LARGE SCALE GENOMIC DNA]</scope>
    <source>
        <strain evidence="3">J235TASD1</strain>
    </source>
</reference>
<keyword evidence="3" id="KW-1185">Reference proteome</keyword>
<protein>
    <submittedName>
        <fullName evidence="2">Uncharacterized protein</fullName>
    </submittedName>
</protein>
<dbReference type="OrthoDB" id="4188844at2759"/>
<feature type="compositionally biased region" description="Low complexity" evidence="1">
    <location>
        <begin position="32"/>
        <end position="59"/>
    </location>
</feature>
<feature type="compositionally biased region" description="Polar residues" evidence="1">
    <location>
        <begin position="75"/>
        <end position="99"/>
    </location>
</feature>
<dbReference type="Proteomes" id="UP000070501">
    <property type="component" value="Unassembled WGS sequence"/>
</dbReference>
<feature type="region of interest" description="Disordered" evidence="1">
    <location>
        <begin position="124"/>
        <end position="157"/>
    </location>
</feature>
<gene>
    <name evidence="2" type="ORF">Micbo1qcDRAFT_203240</name>
</gene>
<evidence type="ECO:0000313" key="3">
    <source>
        <dbReference type="Proteomes" id="UP000070501"/>
    </source>
</evidence>
<evidence type="ECO:0000313" key="2">
    <source>
        <dbReference type="EMBL" id="KXJ93118.1"/>
    </source>
</evidence>
<dbReference type="AlphaFoldDB" id="A0A136J7H3"/>
<dbReference type="InParanoid" id="A0A136J7H3"/>
<name>A0A136J7H3_9PEZI</name>
<feature type="compositionally biased region" description="Acidic residues" evidence="1">
    <location>
        <begin position="138"/>
        <end position="151"/>
    </location>
</feature>
<organism evidence="2 3">
    <name type="scientific">Microdochium bolleyi</name>
    <dbReference type="NCBI Taxonomy" id="196109"/>
    <lineage>
        <taxon>Eukaryota</taxon>
        <taxon>Fungi</taxon>
        <taxon>Dikarya</taxon>
        <taxon>Ascomycota</taxon>
        <taxon>Pezizomycotina</taxon>
        <taxon>Sordariomycetes</taxon>
        <taxon>Xylariomycetidae</taxon>
        <taxon>Xylariales</taxon>
        <taxon>Microdochiaceae</taxon>
        <taxon>Microdochium</taxon>
    </lineage>
</organism>
<proteinExistence type="predicted"/>
<evidence type="ECO:0000256" key="1">
    <source>
        <dbReference type="SAM" id="MobiDB-lite"/>
    </source>
</evidence>
<dbReference type="EMBL" id="KQ964248">
    <property type="protein sequence ID" value="KXJ93118.1"/>
    <property type="molecule type" value="Genomic_DNA"/>
</dbReference>
<feature type="compositionally biased region" description="Pro residues" evidence="1">
    <location>
        <begin position="1"/>
        <end position="10"/>
    </location>
</feature>